<sequence length="283" mass="31662">MGNLGVFLLTTIFSGFSDLKSLHILTSRTSPSAFMQDGWASRSITSAADPWPPEWKATHGCPRCCGLCQAIQSNGRYEMQVTALAAYSAGRPLAKLSVEHLKFSDSKSEAVVQGYEKALTHVEELDLVLGMRTRSVAHVQQIFKATPNLQVVKLWLNSASWWADTDHTGPLPNLKDIFPSPEAFPALRQLELHQLDVAQDFLETFLLSHARTLRVLKLHRIRLNPGGSWASLLKRLKGKLRALEEVWLDGEFEDSDSYIDGTSWDMDSSLGRSWEAQLLEREA</sequence>
<accession>A0ABR3RL34</accession>
<dbReference type="InterPro" id="IPR032675">
    <property type="entry name" value="LRR_dom_sf"/>
</dbReference>
<dbReference type="Proteomes" id="UP001521785">
    <property type="component" value="Unassembled WGS sequence"/>
</dbReference>
<protein>
    <submittedName>
        <fullName evidence="1">Uncharacterized protein</fullName>
    </submittedName>
</protein>
<dbReference type="EMBL" id="JAKJXO020000005">
    <property type="protein sequence ID" value="KAL1605155.1"/>
    <property type="molecule type" value="Genomic_DNA"/>
</dbReference>
<proteinExistence type="predicted"/>
<comment type="caution">
    <text evidence="1">The sequence shown here is derived from an EMBL/GenBank/DDBJ whole genome shotgun (WGS) entry which is preliminary data.</text>
</comment>
<name>A0ABR3RL34_9PLEO</name>
<dbReference type="Gene3D" id="3.80.10.10">
    <property type="entry name" value="Ribonuclease Inhibitor"/>
    <property type="match status" value="1"/>
</dbReference>
<gene>
    <name evidence="1" type="ORF">SLS60_004698</name>
</gene>
<evidence type="ECO:0000313" key="2">
    <source>
        <dbReference type="Proteomes" id="UP001521785"/>
    </source>
</evidence>
<dbReference type="SUPFAM" id="SSF52047">
    <property type="entry name" value="RNI-like"/>
    <property type="match status" value="1"/>
</dbReference>
<reference evidence="1 2" key="1">
    <citation type="submission" date="2024-02" db="EMBL/GenBank/DDBJ databases">
        <title>De novo assembly and annotation of 12 fungi associated with fruit tree decline syndrome in Ontario, Canada.</title>
        <authorList>
            <person name="Sulman M."/>
            <person name="Ellouze W."/>
            <person name="Ilyukhin E."/>
        </authorList>
    </citation>
    <scope>NUCLEOTIDE SEQUENCE [LARGE SCALE GENOMIC DNA]</scope>
    <source>
        <strain evidence="1 2">M42-189</strain>
    </source>
</reference>
<keyword evidence="2" id="KW-1185">Reference proteome</keyword>
<evidence type="ECO:0000313" key="1">
    <source>
        <dbReference type="EMBL" id="KAL1605155.1"/>
    </source>
</evidence>
<organism evidence="1 2">
    <name type="scientific">Paraconiothyrium brasiliense</name>
    <dbReference type="NCBI Taxonomy" id="300254"/>
    <lineage>
        <taxon>Eukaryota</taxon>
        <taxon>Fungi</taxon>
        <taxon>Dikarya</taxon>
        <taxon>Ascomycota</taxon>
        <taxon>Pezizomycotina</taxon>
        <taxon>Dothideomycetes</taxon>
        <taxon>Pleosporomycetidae</taxon>
        <taxon>Pleosporales</taxon>
        <taxon>Massarineae</taxon>
        <taxon>Didymosphaeriaceae</taxon>
        <taxon>Paraconiothyrium</taxon>
    </lineage>
</organism>